<feature type="region of interest" description="Disordered" evidence="1">
    <location>
        <begin position="26"/>
        <end position="58"/>
    </location>
</feature>
<dbReference type="RefSeq" id="XP_007317735.1">
    <property type="nucleotide sequence ID" value="XM_007317673.1"/>
</dbReference>
<reference evidence="2" key="1">
    <citation type="submission" date="2011-04" db="EMBL/GenBank/DDBJ databases">
        <title>Evolution of plant cell wall degrading machinery underlies the functional diversity of forest fungi.</title>
        <authorList>
            <consortium name="US DOE Joint Genome Institute (JGI-PGF)"/>
            <person name="Eastwood D.C."/>
            <person name="Floudas D."/>
            <person name="Binder M."/>
            <person name="Majcherczyk A."/>
            <person name="Schneider P."/>
            <person name="Aerts A."/>
            <person name="Asiegbu F.O."/>
            <person name="Baker S.E."/>
            <person name="Barry K."/>
            <person name="Bendiksby M."/>
            <person name="Blumentritt M."/>
            <person name="Coutinho P.M."/>
            <person name="Cullen D."/>
            <person name="Cullen D."/>
            <person name="Gathman A."/>
            <person name="Goodell B."/>
            <person name="Henrissat B."/>
            <person name="Ihrmark K."/>
            <person name="Kauserud H."/>
            <person name="Kohler A."/>
            <person name="LaButti K."/>
            <person name="Lapidus A."/>
            <person name="Lavin J.L."/>
            <person name="Lee Y.-H."/>
            <person name="Lindquist E."/>
            <person name="Lilly W."/>
            <person name="Lucas S."/>
            <person name="Morin E."/>
            <person name="Murat C."/>
            <person name="Oguiza J.A."/>
            <person name="Park J."/>
            <person name="Pisabarro A.G."/>
            <person name="Riley R."/>
            <person name="Rosling A."/>
            <person name="Salamov A."/>
            <person name="Schmidt O."/>
            <person name="Schmutz J."/>
            <person name="Skrede I."/>
            <person name="Stenlid J."/>
            <person name="Wiebenga A."/>
            <person name="Xie X."/>
            <person name="Kues U."/>
            <person name="Hibbett D.S."/>
            <person name="Hoffmeister D."/>
            <person name="Hogberg N."/>
            <person name="Martin F."/>
            <person name="Grigoriev I.V."/>
            <person name="Watkinson S.C."/>
        </authorList>
    </citation>
    <scope>NUCLEOTIDE SEQUENCE</scope>
    <source>
        <strain evidence="2">S7.9</strain>
    </source>
</reference>
<evidence type="ECO:0000313" key="2">
    <source>
        <dbReference type="EMBL" id="EGO25613.1"/>
    </source>
</evidence>
<sequence>MYKGRSDCGRLQVVAAEARQGMPTAVSLFGPTRGRHSSNLDIKENTPPALHRHKRAAS</sequence>
<dbReference type="Proteomes" id="UP000008064">
    <property type="component" value="Unassembled WGS sequence"/>
</dbReference>
<dbReference type="EMBL" id="GL945433">
    <property type="protein sequence ID" value="EGO25613.1"/>
    <property type="molecule type" value="Genomic_DNA"/>
</dbReference>
<dbReference type="GeneID" id="18818996"/>
<dbReference type="AlphaFoldDB" id="F8NTE1"/>
<name>F8NTE1_SERL9</name>
<protein>
    <submittedName>
        <fullName evidence="2">Uncharacterized protein</fullName>
    </submittedName>
</protein>
<dbReference type="HOGENOM" id="CLU_2980509_0_0_1"/>
<gene>
    <name evidence="2" type="ORF">SERLADRAFT_466038</name>
</gene>
<dbReference type="KEGG" id="sla:SERLADRAFT_466038"/>
<organism>
    <name type="scientific">Serpula lacrymans var. lacrymans (strain S7.9)</name>
    <name type="common">Dry rot fungus</name>
    <dbReference type="NCBI Taxonomy" id="578457"/>
    <lineage>
        <taxon>Eukaryota</taxon>
        <taxon>Fungi</taxon>
        <taxon>Dikarya</taxon>
        <taxon>Basidiomycota</taxon>
        <taxon>Agaricomycotina</taxon>
        <taxon>Agaricomycetes</taxon>
        <taxon>Agaricomycetidae</taxon>
        <taxon>Boletales</taxon>
        <taxon>Coniophorineae</taxon>
        <taxon>Serpulaceae</taxon>
        <taxon>Serpula</taxon>
    </lineage>
</organism>
<accession>F8NTE1</accession>
<proteinExistence type="predicted"/>
<evidence type="ECO:0000256" key="1">
    <source>
        <dbReference type="SAM" id="MobiDB-lite"/>
    </source>
</evidence>